<reference evidence="1 2" key="1">
    <citation type="submission" date="2020-10" db="EMBL/GenBank/DDBJ databases">
        <title>The Coptis chinensis genome and diversification of protoberbering-type alkaloids.</title>
        <authorList>
            <person name="Wang B."/>
            <person name="Shu S."/>
            <person name="Song C."/>
            <person name="Liu Y."/>
        </authorList>
    </citation>
    <scope>NUCLEOTIDE SEQUENCE [LARGE SCALE GENOMIC DNA]</scope>
    <source>
        <strain evidence="1">HL-2020</strain>
        <tissue evidence="1">Leaf</tissue>
    </source>
</reference>
<protein>
    <submittedName>
        <fullName evidence="1">Uncharacterized protein</fullName>
    </submittedName>
</protein>
<dbReference type="AlphaFoldDB" id="A0A835LYD2"/>
<evidence type="ECO:0000313" key="1">
    <source>
        <dbReference type="EMBL" id="KAF9604001.1"/>
    </source>
</evidence>
<comment type="caution">
    <text evidence="1">The sequence shown here is derived from an EMBL/GenBank/DDBJ whole genome shotgun (WGS) entry which is preliminary data.</text>
</comment>
<dbReference type="PANTHER" id="PTHR28052:SF1">
    <property type="entry name" value="UPF0545 PROTEIN C22ORF39"/>
    <property type="match status" value="1"/>
</dbReference>
<organism evidence="1 2">
    <name type="scientific">Coptis chinensis</name>
    <dbReference type="NCBI Taxonomy" id="261450"/>
    <lineage>
        <taxon>Eukaryota</taxon>
        <taxon>Viridiplantae</taxon>
        <taxon>Streptophyta</taxon>
        <taxon>Embryophyta</taxon>
        <taxon>Tracheophyta</taxon>
        <taxon>Spermatophyta</taxon>
        <taxon>Magnoliopsida</taxon>
        <taxon>Ranunculales</taxon>
        <taxon>Ranunculaceae</taxon>
        <taxon>Coptidoideae</taxon>
        <taxon>Coptis</taxon>
    </lineage>
</organism>
<evidence type="ECO:0000313" key="2">
    <source>
        <dbReference type="Proteomes" id="UP000631114"/>
    </source>
</evidence>
<dbReference type="PANTHER" id="PTHR28052">
    <property type="entry name" value="UPF0545 PROTEIN C22ORF39"/>
    <property type="match status" value="1"/>
</dbReference>
<accession>A0A835LYD2</accession>
<dbReference type="EMBL" id="JADFTS010000006">
    <property type="protein sequence ID" value="KAF9604001.1"/>
    <property type="molecule type" value="Genomic_DNA"/>
</dbReference>
<proteinExistence type="predicted"/>
<gene>
    <name evidence="1" type="ORF">IFM89_039355</name>
</gene>
<name>A0A835LYD2_9MAGN</name>
<dbReference type="OrthoDB" id="2017405at2759"/>
<keyword evidence="2" id="KW-1185">Reference proteome</keyword>
<dbReference type="InterPro" id="IPR021475">
    <property type="entry name" value="Pants/Emi1-like"/>
</dbReference>
<sequence>MSDLQLELVSNALCKRQALLLLNIKVEQHKEEISHLTTRTIENPKKRVRAKTSVVWKEFIEVIVGRKQRKLDSLTLREKKRKNKFLLMDKKEEAASSSVPRLELSCIKCFDALWFCYSPFHQMQQYYRAGVLDNCSGKWNALFDCLSLKTKPLSQLQEILQSRQKMKKHIWSFRTKEEASANWGKWFGNQHDME</sequence>
<dbReference type="Pfam" id="PF11326">
    <property type="entry name" value="PANTS-like"/>
    <property type="match status" value="1"/>
</dbReference>
<dbReference type="Proteomes" id="UP000631114">
    <property type="component" value="Unassembled WGS sequence"/>
</dbReference>